<evidence type="ECO:0000313" key="2">
    <source>
        <dbReference type="EMBL" id="KAL3670944.1"/>
    </source>
</evidence>
<proteinExistence type="predicted"/>
<keyword evidence="3" id="KW-1185">Reference proteome</keyword>
<comment type="caution">
    <text evidence="2">The sequence shown here is derived from an EMBL/GenBank/DDBJ whole genome shotgun (WGS) entry which is preliminary data.</text>
</comment>
<dbReference type="AlphaFoldDB" id="A0ABD3FZ68"/>
<dbReference type="EMBL" id="JBIMZQ010000006">
    <property type="protein sequence ID" value="KAL3670944.1"/>
    <property type="molecule type" value="Genomic_DNA"/>
</dbReference>
<sequence>MVGPVGPTIAYEPKDQIQDLLEELHEAYARIDELQHRLFERQNEDEGDKGDDGDAEPWFVETHSDDESGRSTHSDDSKVVDLTYDSESVLGLLEALRDVDLRSLTLQFASKVPMSSQDQWATLEAKYVTPPIPEDRRMRARRKKNRDQVRTHLQAHQLRQRVEAQEAAAAADGAPLRVALTQTELEAFRRRYATPPNEEIDAARRLRLNSRRRAERRLEARVASRRLDLGENEADAEGGVALVGVAIVEDQVVASAAVNAAPETIPAVSSASNPPSYDQLAAAVLNFSSHSAMSGINDEGFPDLGQLSHALHGISMDAREQQGPNGGFPTYTQLAEALRTLTPVAPAAIGTDTGFPTYAQLNAALRNLTPEMATHEDPSPGLPTYEQLHCLQ</sequence>
<evidence type="ECO:0008006" key="4">
    <source>
        <dbReference type="Google" id="ProtNLM"/>
    </source>
</evidence>
<dbReference type="Proteomes" id="UP001632037">
    <property type="component" value="Unassembled WGS sequence"/>
</dbReference>
<gene>
    <name evidence="2" type="ORF">V7S43_004129</name>
</gene>
<organism evidence="2 3">
    <name type="scientific">Phytophthora oleae</name>
    <dbReference type="NCBI Taxonomy" id="2107226"/>
    <lineage>
        <taxon>Eukaryota</taxon>
        <taxon>Sar</taxon>
        <taxon>Stramenopiles</taxon>
        <taxon>Oomycota</taxon>
        <taxon>Peronosporomycetes</taxon>
        <taxon>Peronosporales</taxon>
        <taxon>Peronosporaceae</taxon>
        <taxon>Phytophthora</taxon>
    </lineage>
</organism>
<evidence type="ECO:0000256" key="1">
    <source>
        <dbReference type="SAM" id="MobiDB-lite"/>
    </source>
</evidence>
<evidence type="ECO:0000313" key="3">
    <source>
        <dbReference type="Proteomes" id="UP001632037"/>
    </source>
</evidence>
<feature type="region of interest" description="Disordered" evidence="1">
    <location>
        <begin position="372"/>
        <end position="392"/>
    </location>
</feature>
<feature type="region of interest" description="Disordered" evidence="1">
    <location>
        <begin position="39"/>
        <end position="76"/>
    </location>
</feature>
<protein>
    <recommendedName>
        <fullName evidence="4">BZIP domain-containing protein</fullName>
    </recommendedName>
</protein>
<feature type="compositionally biased region" description="Acidic residues" evidence="1">
    <location>
        <begin position="45"/>
        <end position="55"/>
    </location>
</feature>
<name>A0ABD3FZ68_9STRA</name>
<accession>A0ABD3FZ68</accession>
<feature type="compositionally biased region" description="Basic and acidic residues" evidence="1">
    <location>
        <begin position="62"/>
        <end position="76"/>
    </location>
</feature>
<reference evidence="2 3" key="1">
    <citation type="submission" date="2024-09" db="EMBL/GenBank/DDBJ databases">
        <title>Genome sequencing and assembly of Phytophthora oleae, isolate VK10A, causative agent of rot of olive drupes.</title>
        <authorList>
            <person name="Conti Taguali S."/>
            <person name="Riolo M."/>
            <person name="La Spada F."/>
            <person name="Cacciola S.O."/>
            <person name="Dionisio G."/>
        </authorList>
    </citation>
    <scope>NUCLEOTIDE SEQUENCE [LARGE SCALE GENOMIC DNA]</scope>
    <source>
        <strain evidence="2 3">VK10A</strain>
    </source>
</reference>